<keyword evidence="6" id="KW-1185">Reference proteome</keyword>
<sequence>MRALPVLVDATSIPPNRGGVARYISGLLQGLAERGASVAVVVKAEDLDWLRGLAPGHRYRAAPTWTSSRPLRLVWEQVGLPALLRRAGAELLHSPHYTFPVTRASRTVVTLHDATFFSDPAAHSRLKATFFRTWTKLARRFARATVAPSRATVAELDRLAGRPRRPTAVAHLGVDTAVFHVPTADEVTAFRATHQLDASTDWIAFLGTVEPRKQVPALIAAHRALRDSARDSDSDSESGTGTGTAPTLLVAGGLGWDAAAAAALSAAGDVPGAPLRYLGYLPVDELRSFLGGARVVAYPSTGEGFGLPVLEAMASGADVLTTDRLAIPEVGGDAVTYVEPETTAIRDGLAALLADTADVRAERTRRARDRADTFTWAACADRHIEVYA</sequence>
<dbReference type="CDD" id="cd03809">
    <property type="entry name" value="GT4_MtfB-like"/>
    <property type="match status" value="1"/>
</dbReference>
<feature type="domain" description="Glycosyl transferase family 1" evidence="3">
    <location>
        <begin position="191"/>
        <end position="368"/>
    </location>
</feature>
<dbReference type="Pfam" id="PF00534">
    <property type="entry name" value="Glycos_transf_1"/>
    <property type="match status" value="1"/>
</dbReference>
<dbReference type="SUPFAM" id="SSF53756">
    <property type="entry name" value="UDP-Glycosyltransferase/glycogen phosphorylase"/>
    <property type="match status" value="1"/>
</dbReference>
<feature type="domain" description="Glycosyltransferase subfamily 4-like N-terminal" evidence="4">
    <location>
        <begin position="18"/>
        <end position="177"/>
    </location>
</feature>
<proteinExistence type="predicted"/>
<dbReference type="RefSeq" id="WP_259559034.1">
    <property type="nucleotide sequence ID" value="NZ_BAAAJX010000017.1"/>
</dbReference>
<dbReference type="Proteomes" id="UP001501742">
    <property type="component" value="Unassembled WGS sequence"/>
</dbReference>
<dbReference type="PANTHER" id="PTHR46401:SF2">
    <property type="entry name" value="GLYCOSYLTRANSFERASE WBBK-RELATED"/>
    <property type="match status" value="1"/>
</dbReference>
<dbReference type="Pfam" id="PF13439">
    <property type="entry name" value="Glyco_transf_4"/>
    <property type="match status" value="1"/>
</dbReference>
<evidence type="ECO:0000256" key="1">
    <source>
        <dbReference type="ARBA" id="ARBA00022676"/>
    </source>
</evidence>
<organism evidence="5 6">
    <name type="scientific">Curtobacterium herbarum</name>
    <dbReference type="NCBI Taxonomy" id="150122"/>
    <lineage>
        <taxon>Bacteria</taxon>
        <taxon>Bacillati</taxon>
        <taxon>Actinomycetota</taxon>
        <taxon>Actinomycetes</taxon>
        <taxon>Micrococcales</taxon>
        <taxon>Microbacteriaceae</taxon>
        <taxon>Curtobacterium</taxon>
    </lineage>
</organism>
<evidence type="ECO:0000259" key="3">
    <source>
        <dbReference type="Pfam" id="PF00534"/>
    </source>
</evidence>
<evidence type="ECO:0000259" key="4">
    <source>
        <dbReference type="Pfam" id="PF13439"/>
    </source>
</evidence>
<dbReference type="InterPro" id="IPR028098">
    <property type="entry name" value="Glyco_trans_4-like_N"/>
</dbReference>
<accession>A0ABN1ZGY4</accession>
<dbReference type="EMBL" id="BAAAJX010000017">
    <property type="protein sequence ID" value="GAA1494828.1"/>
    <property type="molecule type" value="Genomic_DNA"/>
</dbReference>
<keyword evidence="1" id="KW-0328">Glycosyltransferase</keyword>
<reference evidence="5 6" key="1">
    <citation type="journal article" date="2019" name="Int. J. Syst. Evol. Microbiol.">
        <title>The Global Catalogue of Microorganisms (GCM) 10K type strain sequencing project: providing services to taxonomists for standard genome sequencing and annotation.</title>
        <authorList>
            <consortium name="The Broad Institute Genomics Platform"/>
            <consortium name="The Broad Institute Genome Sequencing Center for Infectious Disease"/>
            <person name="Wu L."/>
            <person name="Ma J."/>
        </authorList>
    </citation>
    <scope>NUCLEOTIDE SEQUENCE [LARGE SCALE GENOMIC DNA]</scope>
    <source>
        <strain evidence="5 6">JCM 12140</strain>
    </source>
</reference>
<dbReference type="InterPro" id="IPR001296">
    <property type="entry name" value="Glyco_trans_1"/>
</dbReference>
<dbReference type="PANTHER" id="PTHR46401">
    <property type="entry name" value="GLYCOSYLTRANSFERASE WBBK-RELATED"/>
    <property type="match status" value="1"/>
</dbReference>
<keyword evidence="2" id="KW-0808">Transferase</keyword>
<evidence type="ECO:0000313" key="6">
    <source>
        <dbReference type="Proteomes" id="UP001501742"/>
    </source>
</evidence>
<evidence type="ECO:0000256" key="2">
    <source>
        <dbReference type="ARBA" id="ARBA00022679"/>
    </source>
</evidence>
<comment type="caution">
    <text evidence="5">The sequence shown here is derived from an EMBL/GenBank/DDBJ whole genome shotgun (WGS) entry which is preliminary data.</text>
</comment>
<protein>
    <submittedName>
        <fullName evidence="5">Glycosyltransferase family 1 protein</fullName>
    </submittedName>
</protein>
<name>A0ABN1ZGY4_9MICO</name>
<dbReference type="Gene3D" id="3.40.50.2000">
    <property type="entry name" value="Glycogen Phosphorylase B"/>
    <property type="match status" value="2"/>
</dbReference>
<gene>
    <name evidence="5" type="ORF">GCM10009627_31740</name>
</gene>
<evidence type="ECO:0000313" key="5">
    <source>
        <dbReference type="EMBL" id="GAA1494828.1"/>
    </source>
</evidence>